<feature type="non-terminal residue" evidence="1">
    <location>
        <position position="1"/>
    </location>
</feature>
<evidence type="ECO:0000313" key="1">
    <source>
        <dbReference type="EMBL" id="TEB40973.1"/>
    </source>
</evidence>
<proteinExistence type="predicted"/>
<sequence length="120" mass="12162">KAAFDAINSGIVTGFITIAVISSTNETATASLNGSGTGLASYSSVLLFATGSGYSVSGNIDNPLVTLNGADNVTIDGRVNATGTTSDLIFINTSTGISASTLRFINSSENNTVRYTTLKA</sequence>
<feature type="non-terminal residue" evidence="1">
    <location>
        <position position="120"/>
    </location>
</feature>
<evidence type="ECO:0000313" key="2">
    <source>
        <dbReference type="Proteomes" id="UP000298340"/>
    </source>
</evidence>
<dbReference type="RefSeq" id="WP_170208152.1">
    <property type="nucleotide sequence ID" value="NZ_QWDN01000702.1"/>
</dbReference>
<protein>
    <submittedName>
        <fullName evidence="1">Uncharacterized protein</fullName>
    </submittedName>
</protein>
<gene>
    <name evidence="1" type="ORF">D0809_27890</name>
</gene>
<name>A0A4Y7U3G4_9FLAO</name>
<comment type="caution">
    <text evidence="1">The sequence shown here is derived from an EMBL/GenBank/DDBJ whole genome shotgun (WGS) entry which is preliminary data.</text>
</comment>
<dbReference type="Proteomes" id="UP000298340">
    <property type="component" value="Unassembled WGS sequence"/>
</dbReference>
<organism evidence="1 2">
    <name type="scientific">Flavobacterium circumlabens</name>
    <dbReference type="NCBI Taxonomy" id="2133765"/>
    <lineage>
        <taxon>Bacteria</taxon>
        <taxon>Pseudomonadati</taxon>
        <taxon>Bacteroidota</taxon>
        <taxon>Flavobacteriia</taxon>
        <taxon>Flavobacteriales</taxon>
        <taxon>Flavobacteriaceae</taxon>
        <taxon>Flavobacterium</taxon>
    </lineage>
</organism>
<reference evidence="1 2" key="1">
    <citation type="journal article" date="2018" name="Syst. Appl. Microbiol.">
        <title>Flavobacterium circumlabens sp. nov. and Flavobacterium cupreum sp. nov., two psychrotrophic species isolated from Antarctic environmental samples.</title>
        <authorList>
            <person name="Kralova S."/>
            <person name="Busse H.J."/>
            <person name="Svec P."/>
            <person name="Maslanova I."/>
            <person name="Stankova E."/>
            <person name="Bartak M."/>
            <person name="Sedlacek I."/>
        </authorList>
    </citation>
    <scope>NUCLEOTIDE SEQUENCE [LARGE SCALE GENOMIC DNA]</scope>
    <source>
        <strain evidence="1 2">CCM 8828</strain>
    </source>
</reference>
<dbReference type="EMBL" id="QWDN01000702">
    <property type="protein sequence ID" value="TEB40973.1"/>
    <property type="molecule type" value="Genomic_DNA"/>
</dbReference>
<dbReference type="AlphaFoldDB" id="A0A4Y7U3G4"/>
<accession>A0A4Y7U3G4</accession>